<dbReference type="OrthoDB" id="5859920at2759"/>
<dbReference type="Proteomes" id="UP000230423">
    <property type="component" value="Unassembled WGS sequence"/>
</dbReference>
<evidence type="ECO:0000256" key="1">
    <source>
        <dbReference type="SAM" id="MobiDB-lite"/>
    </source>
</evidence>
<name>A0A2G9TEI9_TELCI</name>
<sequence length="202" mass="22283">MLLMGMTLKINSFQERCSSSLMVSTPSIQPAPLPSLEQLLGRIPLASRVTVDVGVSHQSMLQSLHDVFASQKSDSETPICEEPNVLASVVKIAQKKQGVPSLVLTKAESKPLAETPDYPRKVKKERRRRKKRSGERAESEADVTSVEEAVAVAEATPVPNVPFIPSRVFNEKEMALKKLGSFEAKEKMLRSLREKIQKSGES</sequence>
<evidence type="ECO:0000313" key="3">
    <source>
        <dbReference type="Proteomes" id="UP000230423"/>
    </source>
</evidence>
<evidence type="ECO:0000313" key="2">
    <source>
        <dbReference type="EMBL" id="PIO56374.1"/>
    </source>
</evidence>
<feature type="compositionally biased region" description="Basic residues" evidence="1">
    <location>
        <begin position="121"/>
        <end position="133"/>
    </location>
</feature>
<feature type="region of interest" description="Disordered" evidence="1">
    <location>
        <begin position="109"/>
        <end position="146"/>
    </location>
</feature>
<reference evidence="2 3" key="1">
    <citation type="submission" date="2015-09" db="EMBL/GenBank/DDBJ databases">
        <title>Draft genome of the parasitic nematode Teladorsagia circumcincta isolate WARC Sus (inbred).</title>
        <authorList>
            <person name="Mitreva M."/>
        </authorList>
    </citation>
    <scope>NUCLEOTIDE SEQUENCE [LARGE SCALE GENOMIC DNA]</scope>
    <source>
        <strain evidence="2 3">S</strain>
    </source>
</reference>
<dbReference type="AlphaFoldDB" id="A0A2G9TEI9"/>
<gene>
    <name evidence="2" type="ORF">TELCIR_22227</name>
</gene>
<organism evidence="2 3">
    <name type="scientific">Teladorsagia circumcincta</name>
    <name type="common">Brown stomach worm</name>
    <name type="synonym">Ostertagia circumcincta</name>
    <dbReference type="NCBI Taxonomy" id="45464"/>
    <lineage>
        <taxon>Eukaryota</taxon>
        <taxon>Metazoa</taxon>
        <taxon>Ecdysozoa</taxon>
        <taxon>Nematoda</taxon>
        <taxon>Chromadorea</taxon>
        <taxon>Rhabditida</taxon>
        <taxon>Rhabditina</taxon>
        <taxon>Rhabditomorpha</taxon>
        <taxon>Strongyloidea</taxon>
        <taxon>Trichostrongylidae</taxon>
        <taxon>Teladorsagia</taxon>
    </lineage>
</organism>
<keyword evidence="3" id="KW-1185">Reference proteome</keyword>
<dbReference type="EMBL" id="KZ377663">
    <property type="protein sequence ID" value="PIO56374.1"/>
    <property type="molecule type" value="Genomic_DNA"/>
</dbReference>
<accession>A0A2G9TEI9</accession>
<protein>
    <submittedName>
        <fullName evidence="2">Uncharacterized protein</fullName>
    </submittedName>
</protein>
<proteinExistence type="predicted"/>